<gene>
    <name evidence="2" type="ORF">DET57_1238</name>
</gene>
<comment type="caution">
    <text evidence="2">The sequence shown here is derived from an EMBL/GenBank/DDBJ whole genome shotgun (WGS) entry which is preliminary data.</text>
</comment>
<proteinExistence type="predicted"/>
<evidence type="ECO:0008006" key="4">
    <source>
        <dbReference type="Google" id="ProtNLM"/>
    </source>
</evidence>
<keyword evidence="1" id="KW-0732">Signal</keyword>
<accession>A0A318FEP8</accession>
<dbReference type="AlphaFoldDB" id="A0A318FEP8"/>
<evidence type="ECO:0000313" key="3">
    <source>
        <dbReference type="Proteomes" id="UP000247485"/>
    </source>
</evidence>
<sequence length="182" mass="20141">MKCRMLLSALIVCCTLPLTACDGKNERSSEANRTQIADGKASIVLPEGYIKMSDELLAQKYPDANRPKEAWYVEKENGKVTIAFNMTKNPIKESQLPEFADVMRNNLMTFSPEVISVSINGKRMQRIQVTTPDAANPNGGIYNIMQFASVDGKLMIATFNTTTELKDKYGSAGLESLSSIQY</sequence>
<feature type="signal peptide" evidence="1">
    <location>
        <begin position="1"/>
        <end position="20"/>
    </location>
</feature>
<dbReference type="RefSeq" id="WP_110276668.1">
    <property type="nucleotide sequence ID" value="NZ_QJJG01000023.1"/>
</dbReference>
<protein>
    <recommendedName>
        <fullName evidence="4">Lipoprotein</fullName>
    </recommendedName>
</protein>
<name>A0A318FEP8_KLEOX</name>
<dbReference type="Proteomes" id="UP000247485">
    <property type="component" value="Unassembled WGS sequence"/>
</dbReference>
<dbReference type="EMBL" id="QJJG01000023">
    <property type="protein sequence ID" value="PXW38195.1"/>
    <property type="molecule type" value="Genomic_DNA"/>
</dbReference>
<evidence type="ECO:0000313" key="2">
    <source>
        <dbReference type="EMBL" id="PXW38195.1"/>
    </source>
</evidence>
<reference evidence="2 3" key="1">
    <citation type="submission" date="2018-05" db="EMBL/GenBank/DDBJ databases">
        <title>Freshwater and sediment microbial communities from various areas in North America, analyzing microbe dynamics in response to fracking.</title>
        <authorList>
            <person name="Lamendella R."/>
        </authorList>
    </citation>
    <scope>NUCLEOTIDE SEQUENCE [LARGE SCALE GENOMIC DNA]</scope>
    <source>
        <strain evidence="2 3">67</strain>
    </source>
</reference>
<feature type="chain" id="PRO_5016271920" description="Lipoprotein" evidence="1">
    <location>
        <begin position="21"/>
        <end position="182"/>
    </location>
</feature>
<evidence type="ECO:0000256" key="1">
    <source>
        <dbReference type="SAM" id="SignalP"/>
    </source>
</evidence>
<organism evidence="2 3">
    <name type="scientific">Klebsiella oxytoca</name>
    <dbReference type="NCBI Taxonomy" id="571"/>
    <lineage>
        <taxon>Bacteria</taxon>
        <taxon>Pseudomonadati</taxon>
        <taxon>Pseudomonadota</taxon>
        <taxon>Gammaproteobacteria</taxon>
        <taxon>Enterobacterales</taxon>
        <taxon>Enterobacteriaceae</taxon>
        <taxon>Klebsiella/Raoultella group</taxon>
        <taxon>Klebsiella</taxon>
    </lineage>
</organism>